<reference evidence="3 4" key="1">
    <citation type="submission" date="2016-10" db="EMBL/GenBank/DDBJ databases">
        <authorList>
            <person name="de Groot N.N."/>
        </authorList>
    </citation>
    <scope>NUCLEOTIDE SEQUENCE [LARGE SCALE GENOMIC DNA]</scope>
    <source>
        <strain evidence="3 4">DSM 43941</strain>
    </source>
</reference>
<dbReference type="AlphaFoldDB" id="A0A1H2D1V0"/>
<evidence type="ECO:0000313" key="4">
    <source>
        <dbReference type="Proteomes" id="UP000198688"/>
    </source>
</evidence>
<feature type="chain" id="PRO_5009271743" description="SipW-cognate class signal peptide" evidence="2">
    <location>
        <begin position="27"/>
        <end position="181"/>
    </location>
</feature>
<feature type="compositionally biased region" description="Polar residues" evidence="1">
    <location>
        <begin position="151"/>
        <end position="164"/>
    </location>
</feature>
<dbReference type="STRING" id="113562.SAMN04489716_7717"/>
<accession>A0A1H2D1V0</accession>
<gene>
    <name evidence="3" type="ORF">SAMN04489716_7717</name>
</gene>
<dbReference type="EMBL" id="LT629758">
    <property type="protein sequence ID" value="SDT76740.1"/>
    <property type="molecule type" value="Genomic_DNA"/>
</dbReference>
<organism evidence="3 4">
    <name type="scientific">Actinoplanes derwentensis</name>
    <dbReference type="NCBI Taxonomy" id="113562"/>
    <lineage>
        <taxon>Bacteria</taxon>
        <taxon>Bacillati</taxon>
        <taxon>Actinomycetota</taxon>
        <taxon>Actinomycetes</taxon>
        <taxon>Micromonosporales</taxon>
        <taxon>Micromonosporaceae</taxon>
        <taxon>Actinoplanes</taxon>
    </lineage>
</organism>
<protein>
    <recommendedName>
        <fullName evidence="5">SipW-cognate class signal peptide</fullName>
    </recommendedName>
</protein>
<evidence type="ECO:0008006" key="5">
    <source>
        <dbReference type="Google" id="ProtNLM"/>
    </source>
</evidence>
<keyword evidence="4" id="KW-1185">Reference proteome</keyword>
<keyword evidence="2" id="KW-0732">Signal</keyword>
<evidence type="ECO:0000256" key="1">
    <source>
        <dbReference type="SAM" id="MobiDB-lite"/>
    </source>
</evidence>
<feature type="region of interest" description="Disordered" evidence="1">
    <location>
        <begin position="146"/>
        <end position="181"/>
    </location>
</feature>
<sequence>MRKYTKRVAALATAGVVAASGGAAWAFWTISGSGEASAKAGKVISLKVSGSSISALVPGSRSDVKVTVTNENKFPVLITSINFTGFAVVSKTTRNCPNNTVEAVPNAPLPTDLYVAPQSTKVLDYKDSVRMIADPDDACQEADFGFKTTVGGKSTTAPQQDQPPTHNPPKVVQDPADTAAE</sequence>
<dbReference type="Proteomes" id="UP000198688">
    <property type="component" value="Chromosome I"/>
</dbReference>
<feature type="signal peptide" evidence="2">
    <location>
        <begin position="1"/>
        <end position="26"/>
    </location>
</feature>
<proteinExistence type="predicted"/>
<name>A0A1H2D1V0_9ACTN</name>
<evidence type="ECO:0000313" key="3">
    <source>
        <dbReference type="EMBL" id="SDT76740.1"/>
    </source>
</evidence>
<evidence type="ECO:0000256" key="2">
    <source>
        <dbReference type="SAM" id="SignalP"/>
    </source>
</evidence>
<dbReference type="OrthoDB" id="3637162at2"/>
<dbReference type="RefSeq" id="WP_092552713.1">
    <property type="nucleotide sequence ID" value="NZ_BOMJ01000037.1"/>
</dbReference>